<dbReference type="PRINTS" id="PR00992">
    <property type="entry name" value="ALARACEMASE"/>
</dbReference>
<dbReference type="SMART" id="SM01005">
    <property type="entry name" value="Ala_racemase_C"/>
    <property type="match status" value="1"/>
</dbReference>
<feature type="domain" description="Alanine racemase C-terminal" evidence="7">
    <location>
        <begin position="451"/>
        <end position="569"/>
    </location>
</feature>
<dbReference type="SUPFAM" id="SSF50621">
    <property type="entry name" value="Alanine racemase C-terminal domain-like"/>
    <property type="match status" value="1"/>
</dbReference>
<dbReference type="InterPro" id="IPR011079">
    <property type="entry name" value="Ala_racemase_C"/>
</dbReference>
<feature type="transmembrane region" description="Helical" evidence="6">
    <location>
        <begin position="59"/>
        <end position="76"/>
    </location>
</feature>
<dbReference type="InterPro" id="IPR029066">
    <property type="entry name" value="PLP-binding_barrel"/>
</dbReference>
<feature type="binding site" evidence="5">
    <location>
        <position position="339"/>
    </location>
    <ligand>
        <name>substrate</name>
    </ligand>
</feature>
<proteinExistence type="inferred from homology"/>
<keyword evidence="3 8" id="KW-0413">Isomerase</keyword>
<dbReference type="Gene3D" id="3.20.20.10">
    <property type="entry name" value="Alanine racemase"/>
    <property type="match status" value="1"/>
</dbReference>
<dbReference type="PANTHER" id="PTHR30511">
    <property type="entry name" value="ALANINE RACEMASE"/>
    <property type="match status" value="1"/>
</dbReference>
<feature type="transmembrane region" description="Helical" evidence="6">
    <location>
        <begin position="6"/>
        <end position="22"/>
    </location>
</feature>
<dbReference type="GO" id="GO:0005829">
    <property type="term" value="C:cytosol"/>
    <property type="evidence" value="ECO:0007669"/>
    <property type="project" value="TreeGrafter"/>
</dbReference>
<evidence type="ECO:0000256" key="2">
    <source>
        <dbReference type="ARBA" id="ARBA00022898"/>
    </source>
</evidence>
<sequence>LYHLWYFPAVLLGVAIALPLSRSRCGLPIALALYLAGLLGDSYFGLVRGVPVLSDIYEAMGYTRNGLFFAPLFLLLGQRMRPCAAGRALPGLCVSLALMLCEALTLRQLGWQKHDSMYLMLPCVMYFLFSLLLDVRAAAPGWCGGFSMLVYVLHPWVIVLLRGFARFSGLWQPLVESSLGHYLAVCAGTAAASAVLLPLLGHLKPCEPYDRARAWVEVDAEALRHNAKALMGLLPAGCELMPVLKCGAYGHGAVKSARVLEGCGVRAFAVACAAEGAELRRAGVRGTILVLGWTAPENFPCLVRYRLTQTVTELPYAEALSAYGRKLDVHIKIDTGMHRLGMDAGDIDTVERIFELPYLRVTGMYTHLCVSDSLSPEARSFTEAQSTRFFALTDELKRRGHDVGKLHTQASYGLLNYPDARCSYARVGIALYGLKSAETDDTAAWPGLRPVLSLKARVAQVRELPMSEGLGYGLAYTTTRPGRIAVLTIGYGDGCPRGSEGAQVWINGKRARIVGRVCMDQTIIDVTDCGKVYPGDEAIFDLPALAGQSSTITNELLSRLNRRLPRVWLK</sequence>
<dbReference type="Pfam" id="PF01168">
    <property type="entry name" value="Ala_racemase_N"/>
    <property type="match status" value="1"/>
</dbReference>
<evidence type="ECO:0000256" key="6">
    <source>
        <dbReference type="SAM" id="Phobius"/>
    </source>
</evidence>
<evidence type="ECO:0000259" key="7">
    <source>
        <dbReference type="SMART" id="SM01005"/>
    </source>
</evidence>
<dbReference type="FunFam" id="3.20.20.10:FF:000002">
    <property type="entry name" value="Alanine racemase"/>
    <property type="match status" value="1"/>
</dbReference>
<feature type="transmembrane region" description="Helical" evidence="6">
    <location>
        <begin position="29"/>
        <end position="47"/>
    </location>
</feature>
<feature type="binding site" evidence="5">
    <location>
        <position position="519"/>
    </location>
    <ligand>
        <name>substrate</name>
    </ligand>
</feature>
<keyword evidence="6" id="KW-1133">Transmembrane helix</keyword>
<name>A0A9D1G5G9_9FIRM</name>
<keyword evidence="6" id="KW-0472">Membrane</keyword>
<reference evidence="8" key="2">
    <citation type="journal article" date="2021" name="PeerJ">
        <title>Extensive microbial diversity within the chicken gut microbiome revealed by metagenomics and culture.</title>
        <authorList>
            <person name="Gilroy R."/>
            <person name="Ravi A."/>
            <person name="Getino M."/>
            <person name="Pursley I."/>
            <person name="Horton D.L."/>
            <person name="Alikhan N.F."/>
            <person name="Baker D."/>
            <person name="Gharbi K."/>
            <person name="Hall N."/>
            <person name="Watson M."/>
            <person name="Adriaenssens E.M."/>
            <person name="Foster-Nyarko E."/>
            <person name="Jarju S."/>
            <person name="Secka A."/>
            <person name="Antonio M."/>
            <person name="Oren A."/>
            <person name="Chaudhuri R.R."/>
            <person name="La Ragione R."/>
            <person name="Hildebrand F."/>
            <person name="Pallen M.J."/>
        </authorList>
    </citation>
    <scope>NUCLEOTIDE SEQUENCE</scope>
    <source>
        <strain evidence="8">ChiHecec3B27-6122</strain>
    </source>
</reference>
<keyword evidence="2 4" id="KW-0663">Pyridoxal phosphate</keyword>
<feature type="non-terminal residue" evidence="8">
    <location>
        <position position="1"/>
    </location>
</feature>
<feature type="transmembrane region" description="Helical" evidence="6">
    <location>
        <begin position="88"/>
        <end position="106"/>
    </location>
</feature>
<evidence type="ECO:0000256" key="4">
    <source>
        <dbReference type="PIRSR" id="PIRSR600821-50"/>
    </source>
</evidence>
<dbReference type="GO" id="GO:0008784">
    <property type="term" value="F:alanine racemase activity"/>
    <property type="evidence" value="ECO:0007669"/>
    <property type="project" value="UniProtKB-EC"/>
</dbReference>
<dbReference type="Proteomes" id="UP000886876">
    <property type="component" value="Unassembled WGS sequence"/>
</dbReference>
<evidence type="ECO:0000256" key="5">
    <source>
        <dbReference type="PIRSR" id="PIRSR600821-52"/>
    </source>
</evidence>
<dbReference type="EC" id="5.1.1.1" evidence="8"/>
<dbReference type="InterPro" id="IPR000821">
    <property type="entry name" value="Ala_racemase"/>
</dbReference>
<dbReference type="InterPro" id="IPR001608">
    <property type="entry name" value="Ala_racemase_N"/>
</dbReference>
<accession>A0A9D1G5G9</accession>
<organism evidence="8 9">
    <name type="scientific">Candidatus Scatomorpha pullistercoris</name>
    <dbReference type="NCBI Taxonomy" id="2840929"/>
    <lineage>
        <taxon>Bacteria</taxon>
        <taxon>Bacillati</taxon>
        <taxon>Bacillota</taxon>
        <taxon>Clostridia</taxon>
        <taxon>Eubacteriales</taxon>
        <taxon>Candidatus Scatomorpha</taxon>
    </lineage>
</organism>
<evidence type="ECO:0000313" key="8">
    <source>
        <dbReference type="EMBL" id="HIS97613.1"/>
    </source>
</evidence>
<dbReference type="GO" id="GO:0006522">
    <property type="term" value="P:alanine metabolic process"/>
    <property type="evidence" value="ECO:0007669"/>
    <property type="project" value="InterPro"/>
</dbReference>
<dbReference type="NCBIfam" id="TIGR00492">
    <property type="entry name" value="alr"/>
    <property type="match status" value="1"/>
</dbReference>
<comment type="caution">
    <text evidence="8">The sequence shown here is derived from an EMBL/GenBank/DDBJ whole genome shotgun (WGS) entry which is preliminary data.</text>
</comment>
<reference evidence="8" key="1">
    <citation type="submission" date="2020-10" db="EMBL/GenBank/DDBJ databases">
        <authorList>
            <person name="Gilroy R."/>
        </authorList>
    </citation>
    <scope>NUCLEOTIDE SEQUENCE</scope>
    <source>
        <strain evidence="8">ChiHecec3B27-6122</strain>
    </source>
</reference>
<protein>
    <submittedName>
        <fullName evidence="8">Alanine racemase</fullName>
        <ecNumber evidence="8">5.1.1.1</ecNumber>
    </submittedName>
</protein>
<dbReference type="AlphaFoldDB" id="A0A9D1G5G9"/>
<dbReference type="Pfam" id="PF00842">
    <property type="entry name" value="Ala_racemase_C"/>
    <property type="match status" value="1"/>
</dbReference>
<dbReference type="PANTHER" id="PTHR30511:SF0">
    <property type="entry name" value="ALANINE RACEMASE, CATABOLIC-RELATED"/>
    <property type="match status" value="1"/>
</dbReference>
<dbReference type="InterPro" id="IPR009006">
    <property type="entry name" value="Ala_racemase/Decarboxylase_C"/>
</dbReference>
<dbReference type="HAMAP" id="MF_01201">
    <property type="entry name" value="Ala_racemase"/>
    <property type="match status" value="1"/>
</dbReference>
<dbReference type="SUPFAM" id="SSF51419">
    <property type="entry name" value="PLP-binding barrel"/>
    <property type="match status" value="1"/>
</dbReference>
<dbReference type="GO" id="GO:0030170">
    <property type="term" value="F:pyridoxal phosphate binding"/>
    <property type="evidence" value="ECO:0007669"/>
    <property type="project" value="TreeGrafter"/>
</dbReference>
<gene>
    <name evidence="8" type="primary">alr</name>
    <name evidence="8" type="ORF">IAD42_06530</name>
</gene>
<keyword evidence="6" id="KW-0812">Transmembrane</keyword>
<evidence type="ECO:0000256" key="1">
    <source>
        <dbReference type="ARBA" id="ARBA00001933"/>
    </source>
</evidence>
<dbReference type="EMBL" id="DVJS01000162">
    <property type="protein sequence ID" value="HIS97613.1"/>
    <property type="molecule type" value="Genomic_DNA"/>
</dbReference>
<feature type="modified residue" description="N6-(pyridoxal phosphate)lysine" evidence="4">
    <location>
        <position position="245"/>
    </location>
</feature>
<feature type="transmembrane region" description="Helical" evidence="6">
    <location>
        <begin position="118"/>
        <end position="135"/>
    </location>
</feature>
<evidence type="ECO:0000313" key="9">
    <source>
        <dbReference type="Proteomes" id="UP000886876"/>
    </source>
</evidence>
<feature type="transmembrane region" description="Helical" evidence="6">
    <location>
        <begin position="142"/>
        <end position="161"/>
    </location>
</feature>
<evidence type="ECO:0000256" key="3">
    <source>
        <dbReference type="ARBA" id="ARBA00023235"/>
    </source>
</evidence>
<comment type="cofactor">
    <cofactor evidence="1 4">
        <name>pyridoxal 5'-phosphate</name>
        <dbReference type="ChEBI" id="CHEBI:597326"/>
    </cofactor>
</comment>
<dbReference type="Gene3D" id="2.40.37.10">
    <property type="entry name" value="Lyase, Ornithine Decarboxylase, Chain A, domain 1"/>
    <property type="match status" value="1"/>
</dbReference>